<evidence type="ECO:0000256" key="4">
    <source>
        <dbReference type="ARBA" id="ARBA00022989"/>
    </source>
</evidence>
<comment type="subcellular location">
    <subcellularLocation>
        <location evidence="1">Cell membrane</location>
    </subcellularLocation>
</comment>
<evidence type="ECO:0000256" key="2">
    <source>
        <dbReference type="ARBA" id="ARBA00022475"/>
    </source>
</evidence>
<keyword evidence="7" id="KW-0732">Signal</keyword>
<dbReference type="InterPro" id="IPR005899">
    <property type="entry name" value="Na_pump_deCOase"/>
</dbReference>
<feature type="chain" id="PRO_5029000432" evidence="7">
    <location>
        <begin position="30"/>
        <end position="252"/>
    </location>
</feature>
<evidence type="ECO:0000256" key="1">
    <source>
        <dbReference type="ARBA" id="ARBA00004236"/>
    </source>
</evidence>
<protein>
    <submittedName>
        <fullName evidence="8">OadG family protein</fullName>
    </submittedName>
</protein>
<dbReference type="GO" id="GO:0005886">
    <property type="term" value="C:plasma membrane"/>
    <property type="evidence" value="ECO:0007669"/>
    <property type="project" value="UniProtKB-SubCell"/>
</dbReference>
<keyword evidence="3 6" id="KW-0812">Transmembrane</keyword>
<keyword evidence="2" id="KW-1003">Cell membrane</keyword>
<dbReference type="KEGG" id="whj:H9Q79_04190"/>
<evidence type="ECO:0000256" key="6">
    <source>
        <dbReference type="SAM" id="Phobius"/>
    </source>
</evidence>
<dbReference type="AlphaFoldDB" id="A0A7G9GFB2"/>
<evidence type="ECO:0000256" key="3">
    <source>
        <dbReference type="ARBA" id="ARBA00022692"/>
    </source>
</evidence>
<reference evidence="8 9" key="1">
    <citation type="submission" date="2020-08" db="EMBL/GenBank/DDBJ databases">
        <authorList>
            <person name="Liu C."/>
            <person name="Sun Q."/>
        </authorList>
    </citation>
    <scope>NUCLEOTIDE SEQUENCE [LARGE SCALE GENOMIC DNA]</scope>
    <source>
        <strain evidence="8 9">NSJ-29</strain>
    </source>
</reference>
<evidence type="ECO:0000256" key="5">
    <source>
        <dbReference type="ARBA" id="ARBA00023136"/>
    </source>
</evidence>
<dbReference type="Proteomes" id="UP000515860">
    <property type="component" value="Chromosome"/>
</dbReference>
<organism evidence="8 9">
    <name type="scientific">Wansuia hejianensis</name>
    <dbReference type="NCBI Taxonomy" id="2763667"/>
    <lineage>
        <taxon>Bacteria</taxon>
        <taxon>Bacillati</taxon>
        <taxon>Bacillota</taxon>
        <taxon>Clostridia</taxon>
        <taxon>Lachnospirales</taxon>
        <taxon>Lachnospiraceae</taxon>
        <taxon>Wansuia</taxon>
    </lineage>
</organism>
<feature type="signal peptide" evidence="7">
    <location>
        <begin position="1"/>
        <end position="29"/>
    </location>
</feature>
<keyword evidence="5 6" id="KW-0472">Membrane</keyword>
<evidence type="ECO:0000256" key="7">
    <source>
        <dbReference type="SAM" id="SignalP"/>
    </source>
</evidence>
<dbReference type="EMBL" id="CP060635">
    <property type="protein sequence ID" value="QNM09494.1"/>
    <property type="molecule type" value="Genomic_DNA"/>
</dbReference>
<keyword evidence="4 6" id="KW-1133">Transmembrane helix</keyword>
<gene>
    <name evidence="8" type="ORF">H9Q79_04190</name>
</gene>
<evidence type="ECO:0000313" key="8">
    <source>
        <dbReference type="EMBL" id="QNM09494.1"/>
    </source>
</evidence>
<proteinExistence type="predicted"/>
<evidence type="ECO:0000313" key="9">
    <source>
        <dbReference type="Proteomes" id="UP000515860"/>
    </source>
</evidence>
<dbReference type="RefSeq" id="WP_118642728.1">
    <property type="nucleotide sequence ID" value="NZ_CP060635.1"/>
</dbReference>
<keyword evidence="9" id="KW-1185">Reference proteome</keyword>
<accession>A0A7G9GFB2</accession>
<name>A0A7G9GFB2_9FIRM</name>
<dbReference type="GO" id="GO:0036376">
    <property type="term" value="P:sodium ion export across plasma membrane"/>
    <property type="evidence" value="ECO:0007669"/>
    <property type="project" value="InterPro"/>
</dbReference>
<feature type="transmembrane region" description="Helical" evidence="6">
    <location>
        <begin position="149"/>
        <end position="172"/>
    </location>
</feature>
<dbReference type="Pfam" id="PF04277">
    <property type="entry name" value="OAD_gamma"/>
    <property type="match status" value="1"/>
</dbReference>
<sequence length="252" mass="27488">MKNRKRKWTGLLLAVVCMFTMMLAVPVSAEITEDTEEMLQQNVHDYLSSIFGLEDSIYDQVRASGGFYEIMVDAIRENQDTVGAMVSVGDVKVAATDTAVTCTTEVEFENYDVDVVMTFDAAGSAPTNFVMNIDYPLSVKMGQAGMNTLTGILVVFVILLFLAGVISLFGFINKGVKKEKAEPTKMPVKDIAPVRATVEETPAKAVQGTDDIELAIVLAAAIAAAEEEQPSGDGYVVRSIKKVNTSRRWRRV</sequence>
<dbReference type="GO" id="GO:0015081">
    <property type="term" value="F:sodium ion transmembrane transporter activity"/>
    <property type="evidence" value="ECO:0007669"/>
    <property type="project" value="InterPro"/>
</dbReference>